<dbReference type="PRINTS" id="PR00147">
    <property type="entry name" value="DNAPHOTLYASE"/>
</dbReference>
<dbReference type="SUPFAM" id="SSF52425">
    <property type="entry name" value="Cryptochrome/photolyase, N-terminal domain"/>
    <property type="match status" value="1"/>
</dbReference>
<feature type="domain" description="Photolyase/cryptochrome alpha/beta" evidence="9">
    <location>
        <begin position="3"/>
        <end position="137"/>
    </location>
</feature>
<dbReference type="Gene3D" id="1.10.579.10">
    <property type="entry name" value="DNA Cyclobutane Dipyrimidine Photolyase, subunit A, domain 3"/>
    <property type="match status" value="1"/>
</dbReference>
<dbReference type="SUPFAM" id="SSF48173">
    <property type="entry name" value="Cryptochrome/photolyase FAD-binding domain"/>
    <property type="match status" value="1"/>
</dbReference>
<comment type="cofactor">
    <cofactor evidence="8">
        <name>(6R)-5,10-methylene-5,6,7,8-tetrahydrofolate</name>
        <dbReference type="ChEBI" id="CHEBI:15636"/>
    </cofactor>
    <text evidence="8">Binds 1 5,10-methenyltetrahydrofolate (MTHF) per subunit.</text>
</comment>
<feature type="site" description="Electron transfer via tryptophanyl radical" evidence="7">
    <location>
        <position position="317"/>
    </location>
</feature>
<comment type="cofactor">
    <cofactor evidence="6 8">
        <name>FAD</name>
        <dbReference type="ChEBI" id="CHEBI:57692"/>
    </cofactor>
    <text evidence="6 8">Binds 1 FAD per subunit.</text>
</comment>
<dbReference type="InterPro" id="IPR005101">
    <property type="entry name" value="Cryptochr/Photolyase_FAD-bd"/>
</dbReference>
<dbReference type="InterPro" id="IPR002081">
    <property type="entry name" value="Cryptochrome/DNA_photolyase_1"/>
</dbReference>
<dbReference type="Gene3D" id="1.25.40.80">
    <property type="match status" value="1"/>
</dbReference>
<dbReference type="AlphaFoldDB" id="A0A504JJ29"/>
<dbReference type="GO" id="GO:0071949">
    <property type="term" value="F:FAD binding"/>
    <property type="evidence" value="ECO:0007669"/>
    <property type="project" value="TreeGrafter"/>
</dbReference>
<evidence type="ECO:0000256" key="5">
    <source>
        <dbReference type="ARBA" id="ARBA00022991"/>
    </source>
</evidence>
<comment type="caution">
    <text evidence="10">The sequence shown here is derived from an EMBL/GenBank/DDBJ whole genome shotgun (WGS) entry which is preliminary data.</text>
</comment>
<gene>
    <name evidence="10" type="ORF">FHK87_03930</name>
</gene>
<dbReference type="InterPro" id="IPR006050">
    <property type="entry name" value="DNA_photolyase_N"/>
</dbReference>
<feature type="site" description="Electron transfer via tryptophanyl radical" evidence="7">
    <location>
        <position position="393"/>
    </location>
</feature>
<dbReference type="PROSITE" id="PS51645">
    <property type="entry name" value="PHR_CRY_ALPHA_BETA"/>
    <property type="match status" value="1"/>
</dbReference>
<reference evidence="10 11" key="1">
    <citation type="submission" date="2019-06" db="EMBL/GenBank/DDBJ databases">
        <authorList>
            <person name="Meng X."/>
        </authorList>
    </citation>
    <scope>NUCLEOTIDE SEQUENCE [LARGE SCALE GENOMIC DNA]</scope>
    <source>
        <strain evidence="10 11">M625</strain>
    </source>
</reference>
<dbReference type="EMBL" id="VFWZ01000002">
    <property type="protein sequence ID" value="TPN86759.1"/>
    <property type="molecule type" value="Genomic_DNA"/>
</dbReference>
<dbReference type="InterPro" id="IPR036134">
    <property type="entry name" value="Crypto/Photolyase_FAD-like_sf"/>
</dbReference>
<dbReference type="PANTHER" id="PTHR11455:SF22">
    <property type="entry name" value="CRYPTOCHROME DASH"/>
    <property type="match status" value="1"/>
</dbReference>
<evidence type="ECO:0000256" key="4">
    <source>
        <dbReference type="ARBA" id="ARBA00022827"/>
    </source>
</evidence>
<keyword evidence="3 6" id="KW-0285">Flavoprotein</keyword>
<dbReference type="Gene3D" id="3.40.50.620">
    <property type="entry name" value="HUPs"/>
    <property type="match status" value="1"/>
</dbReference>
<comment type="similarity">
    <text evidence="1 8">Belongs to the DNA photolyase class-1 family.</text>
</comment>
<evidence type="ECO:0000313" key="11">
    <source>
        <dbReference type="Proteomes" id="UP000315540"/>
    </source>
</evidence>
<dbReference type="Pfam" id="PF03441">
    <property type="entry name" value="FAD_binding_7"/>
    <property type="match status" value="1"/>
</dbReference>
<feature type="site" description="Electron transfer via tryptophanyl radical" evidence="7">
    <location>
        <position position="370"/>
    </location>
</feature>
<feature type="binding site" evidence="6">
    <location>
        <begin position="383"/>
        <end position="385"/>
    </location>
    <ligand>
        <name>FAD</name>
        <dbReference type="ChEBI" id="CHEBI:57692"/>
    </ligand>
</feature>
<proteinExistence type="inferred from homology"/>
<dbReference type="PANTHER" id="PTHR11455">
    <property type="entry name" value="CRYPTOCHROME"/>
    <property type="match status" value="1"/>
</dbReference>
<dbReference type="GO" id="GO:0000719">
    <property type="term" value="P:photoreactive repair"/>
    <property type="evidence" value="ECO:0007669"/>
    <property type="project" value="TreeGrafter"/>
</dbReference>
<feature type="binding site" evidence="6">
    <location>
        <begin position="286"/>
        <end position="293"/>
    </location>
    <ligand>
        <name>FAD</name>
        <dbReference type="ChEBI" id="CHEBI:57692"/>
    </ligand>
</feature>
<keyword evidence="4 6" id="KW-0274">FAD</keyword>
<evidence type="ECO:0000313" key="10">
    <source>
        <dbReference type="EMBL" id="TPN86759.1"/>
    </source>
</evidence>
<dbReference type="InterPro" id="IPR036155">
    <property type="entry name" value="Crypto/Photolyase_N_sf"/>
</dbReference>
<evidence type="ECO:0000256" key="8">
    <source>
        <dbReference type="RuleBase" id="RU367151"/>
    </source>
</evidence>
<dbReference type="Pfam" id="PF00875">
    <property type="entry name" value="DNA_photolyase"/>
    <property type="match status" value="1"/>
</dbReference>
<dbReference type="GO" id="GO:0003677">
    <property type="term" value="F:DNA binding"/>
    <property type="evidence" value="ECO:0007669"/>
    <property type="project" value="TreeGrafter"/>
</dbReference>
<evidence type="ECO:0000259" key="9">
    <source>
        <dbReference type="PROSITE" id="PS51645"/>
    </source>
</evidence>
<dbReference type="NCBIfam" id="TIGR02765">
    <property type="entry name" value="crypto_DASH"/>
    <property type="match status" value="1"/>
</dbReference>
<keyword evidence="5 8" id="KW-0157">Chromophore</keyword>
<evidence type="ECO:0000256" key="2">
    <source>
        <dbReference type="ARBA" id="ARBA00017881"/>
    </source>
</evidence>
<dbReference type="InterPro" id="IPR014133">
    <property type="entry name" value="Cry_DASH"/>
</dbReference>
<accession>A0A504JJ29</accession>
<keyword evidence="11" id="KW-1185">Reference proteome</keyword>
<dbReference type="InterPro" id="IPR014729">
    <property type="entry name" value="Rossmann-like_a/b/a_fold"/>
</dbReference>
<comment type="function">
    <text evidence="8">May have a photoreceptor function.</text>
</comment>
<evidence type="ECO:0000256" key="3">
    <source>
        <dbReference type="ARBA" id="ARBA00022630"/>
    </source>
</evidence>
<name>A0A504JJ29_9FLAO</name>
<evidence type="ECO:0000256" key="6">
    <source>
        <dbReference type="PIRSR" id="PIRSR602081-1"/>
    </source>
</evidence>
<dbReference type="GO" id="GO:0003904">
    <property type="term" value="F:deoxyribodipyrimidine photo-lyase activity"/>
    <property type="evidence" value="ECO:0007669"/>
    <property type="project" value="TreeGrafter"/>
</dbReference>
<evidence type="ECO:0000256" key="7">
    <source>
        <dbReference type="PIRSR" id="PIRSR602081-2"/>
    </source>
</evidence>
<organism evidence="10 11">
    <name type="scientific">Aquimarina algicola</name>
    <dbReference type="NCBI Taxonomy" id="2589995"/>
    <lineage>
        <taxon>Bacteria</taxon>
        <taxon>Pseudomonadati</taxon>
        <taxon>Bacteroidota</taxon>
        <taxon>Flavobacteriia</taxon>
        <taxon>Flavobacteriales</taxon>
        <taxon>Flavobacteriaceae</taxon>
        <taxon>Aquimarina</taxon>
    </lineage>
</organism>
<feature type="binding site" evidence="6">
    <location>
        <position position="233"/>
    </location>
    <ligand>
        <name>FAD</name>
        <dbReference type="ChEBI" id="CHEBI:57692"/>
    </ligand>
</feature>
<feature type="binding site" evidence="6">
    <location>
        <begin position="246"/>
        <end position="250"/>
    </location>
    <ligand>
        <name>FAD</name>
        <dbReference type="ChEBI" id="CHEBI:57692"/>
    </ligand>
</feature>
<evidence type="ECO:0000256" key="1">
    <source>
        <dbReference type="ARBA" id="ARBA00005862"/>
    </source>
</evidence>
<dbReference type="OrthoDB" id="9772484at2"/>
<dbReference type="RefSeq" id="WP_140590041.1">
    <property type="nucleotide sequence ID" value="NZ_VFWZ01000002.1"/>
</dbReference>
<sequence>MQKTGLVWFRNDLRSQDNASITAAIKENDRVIGVFCFDPDLFKTNTYGFKKTEKYRAKFLIETITQLRDHLEKLNISLLVYYKKPEHIIPEIVQQHQIQHIYLQKEWTQEEVDTCNRVKNSKDMSHIRWVENYDQFLFHPDDVPFEIENIPKVFTNFRKKCEKYSSVKDVLQTPVLSSENKVDHNTKIPELADLDFEDFTVSTKSAFPFKGGEYEAQKRIQSYFWDTERLSYYKKTRNGLVGVDYSSKLSAWLANGSISARSIYHEVKKYERNIKKNDSTYWLIFELIWRDFFKYISLQHNNSIFLLGGILEKKYEWKTDSNLINQWMNGETHEPFVNANMIELKETGWMSNRGRQNVASFFAKDQELDWRIGASYFESLLIDYDVHSNYGNWMYVSGVGNDPRDRKFNIKVQAERYDANHKFQNMWLQQTLF</sequence>
<dbReference type="Proteomes" id="UP000315540">
    <property type="component" value="Unassembled WGS sequence"/>
</dbReference>
<protein>
    <recommendedName>
        <fullName evidence="2 8">Cryptochrome DASH</fullName>
    </recommendedName>
</protein>